<comment type="similarity">
    <text evidence="1">Belongs to the eukaryotic initiation factor 4G family.</text>
</comment>
<dbReference type="GO" id="GO:0016281">
    <property type="term" value="C:eukaryotic translation initiation factor 4F complex"/>
    <property type="evidence" value="ECO:0007669"/>
    <property type="project" value="TreeGrafter"/>
</dbReference>
<feature type="compositionally biased region" description="Acidic residues" evidence="4">
    <location>
        <begin position="861"/>
        <end position="876"/>
    </location>
</feature>
<dbReference type="SUPFAM" id="SSF48371">
    <property type="entry name" value="ARM repeat"/>
    <property type="match status" value="1"/>
</dbReference>
<comment type="caution">
    <text evidence="6">The sequence shown here is derived from an EMBL/GenBank/DDBJ whole genome shotgun (WGS) entry which is preliminary data.</text>
</comment>
<dbReference type="InterPro" id="IPR014710">
    <property type="entry name" value="RmlC-like_jellyroll"/>
</dbReference>
<protein>
    <recommendedName>
        <fullName evidence="5">Cyclic nucleotide-binding domain-containing protein</fullName>
    </recommendedName>
</protein>
<dbReference type="Gene3D" id="2.60.120.10">
    <property type="entry name" value="Jelly Rolls"/>
    <property type="match status" value="1"/>
</dbReference>
<dbReference type="Pfam" id="PF00027">
    <property type="entry name" value="cNMP_binding"/>
    <property type="match status" value="1"/>
</dbReference>
<dbReference type="CDD" id="cd00038">
    <property type="entry name" value="CAP_ED"/>
    <property type="match status" value="1"/>
</dbReference>
<dbReference type="InterPro" id="IPR000595">
    <property type="entry name" value="cNMP-bd_dom"/>
</dbReference>
<evidence type="ECO:0000256" key="3">
    <source>
        <dbReference type="ARBA" id="ARBA00022917"/>
    </source>
</evidence>
<dbReference type="PROSITE" id="PS00888">
    <property type="entry name" value="CNMP_BINDING_1"/>
    <property type="match status" value="1"/>
</dbReference>
<feature type="domain" description="Cyclic nucleotide-binding" evidence="5">
    <location>
        <begin position="502"/>
        <end position="601"/>
    </location>
</feature>
<evidence type="ECO:0000313" key="6">
    <source>
        <dbReference type="EMBL" id="CAE7244432.1"/>
    </source>
</evidence>
<dbReference type="Pfam" id="PF02854">
    <property type="entry name" value="MIF4G"/>
    <property type="match status" value="1"/>
</dbReference>
<dbReference type="InterPro" id="IPR016024">
    <property type="entry name" value="ARM-type_fold"/>
</dbReference>
<dbReference type="OrthoDB" id="514777at2759"/>
<dbReference type="PROSITE" id="PS00889">
    <property type="entry name" value="CNMP_BINDING_2"/>
    <property type="match status" value="1"/>
</dbReference>
<evidence type="ECO:0000313" key="7">
    <source>
        <dbReference type="Proteomes" id="UP000604046"/>
    </source>
</evidence>
<keyword evidence="7" id="KW-1185">Reference proteome</keyword>
<feature type="compositionally biased region" description="Acidic residues" evidence="4">
    <location>
        <begin position="821"/>
        <end position="830"/>
    </location>
</feature>
<dbReference type="GO" id="GO:0003743">
    <property type="term" value="F:translation initiation factor activity"/>
    <property type="evidence" value="ECO:0007669"/>
    <property type="project" value="UniProtKB-KW"/>
</dbReference>
<dbReference type="PRINTS" id="PR00103">
    <property type="entry name" value="CAMPKINASE"/>
</dbReference>
<dbReference type="EMBL" id="CAJNDS010001024">
    <property type="protein sequence ID" value="CAE7244432.1"/>
    <property type="molecule type" value="Genomic_DNA"/>
</dbReference>
<feature type="compositionally biased region" description="Basic and acidic residues" evidence="4">
    <location>
        <begin position="1"/>
        <end position="10"/>
    </location>
</feature>
<evidence type="ECO:0000256" key="4">
    <source>
        <dbReference type="SAM" id="MobiDB-lite"/>
    </source>
</evidence>
<feature type="region of interest" description="Disordered" evidence="4">
    <location>
        <begin position="1"/>
        <end position="113"/>
    </location>
</feature>
<keyword evidence="2" id="KW-0396">Initiation factor</keyword>
<proteinExistence type="inferred from homology"/>
<evidence type="ECO:0000259" key="5">
    <source>
        <dbReference type="PROSITE" id="PS50042"/>
    </source>
</evidence>
<dbReference type="SUPFAM" id="SSF51206">
    <property type="entry name" value="cAMP-binding domain-like"/>
    <property type="match status" value="1"/>
</dbReference>
<organism evidence="6 7">
    <name type="scientific">Symbiodinium natans</name>
    <dbReference type="NCBI Taxonomy" id="878477"/>
    <lineage>
        <taxon>Eukaryota</taxon>
        <taxon>Sar</taxon>
        <taxon>Alveolata</taxon>
        <taxon>Dinophyceae</taxon>
        <taxon>Suessiales</taxon>
        <taxon>Symbiodiniaceae</taxon>
        <taxon>Symbiodinium</taxon>
    </lineage>
</organism>
<dbReference type="Proteomes" id="UP000604046">
    <property type="component" value="Unassembled WGS sequence"/>
</dbReference>
<reference evidence="6" key="1">
    <citation type="submission" date="2021-02" db="EMBL/GenBank/DDBJ databases">
        <authorList>
            <person name="Dougan E. K."/>
            <person name="Rhodes N."/>
            <person name="Thang M."/>
            <person name="Chan C."/>
        </authorList>
    </citation>
    <scope>NUCLEOTIDE SEQUENCE</scope>
</reference>
<dbReference type="PROSITE" id="PS50042">
    <property type="entry name" value="CNMP_BINDING_3"/>
    <property type="match status" value="1"/>
</dbReference>
<feature type="compositionally biased region" description="Basic and acidic residues" evidence="4">
    <location>
        <begin position="930"/>
        <end position="944"/>
    </location>
</feature>
<gene>
    <name evidence="6" type="ORF">SNAT2548_LOCUS11434</name>
</gene>
<sequence>MKRHYPETRHRGSPSVQRDAVPPAQPDEGWTDPARWRVDSAVNDAPSREAMNYALAQTGQRRSPPAQGSEGRTEDPAIRRVASTDDAPSREAMNYARSSPAQGSEGRTEDPAIRRVVSADDAPSREAMNYALPQTASLVKRNEGRTDEPTLSATSVATPVRPETTTPAIQAPPSVKSLFSGASWGTDDWNESVVVPVGKPPQPTGRVAYAWYLAGEPRQFEDYACAILVNAWFIKQNGLRPNADMIAVHFEEVPRPERFEKMGVKLIKVQAAVSRGKWQWLQSFLKLRVASLYQYDRIIYMDADSFPIGSLDNLFDLANFPVEIATPIAYWQGHSAMTGGPVIIDPRRVFYDRDFTGVLDTNINLRDNSEMDWVNRHFKNTISLLPGFYAMLISEFCGKDPTYRYWQKHFGQSARWVLQHAAVTLERAQWLEDGGLLESNAASEAKSEIRSFVAGANGARVGYLTKEGLLGALKELGLAAIGNAEEASDLTRKLIVAKKVHIFRHLSSEQINKLVQSFVLQRYRKGAHVIKQGEVGASFFVIASGDVNVEIDGKFIRTMTKNSYFGERALLFDEPRTATVEVSSPEAELWSIEKSTFSSIVAGKMQQELMHRIRLQPLLQAEGRFACLVYARIWWRLHDLEVSYVHYSALELCKQSPAPDLCLSKKLPDMFANPSTLSSFAPEFQPNGPAPAQFMQNQYYSSSATYQYPGQEQMQQGGMSSYYANAGYSYDCYQNGAYGNAAYTGNSYSQGQYGTGHYANGNYGNYSKNTCNGRARNPRAAAINLDDFSDLSDSDSDAEIVAKPMSEKKVPAALETSSDAESSEDAEPAEEPSPSAADEAVDLLKDTTSEAAHSISSASSEPEEEELGPLSEDADTDPSTVFSLKQMLIWRETMLKSKEEPVILYRTQIFEATPTAVKETAPAAKTPKAKGSDKSKASKGKLEVSENSWAAQQRKLKQSEVSQDPCSQVARTIKCILNKLTLEKFASLSQQLLECGLRTSTDVEVLIHEVFEKATTQHHFIDMYADLCVLLHEHFTAHPFEDCSGKVDGRKMTFKRLLLDECQLSFERLLSPPEGLELLPAEERTAAEVRYKTSMLGNIRLVGGLLSRGMLASRVGIAILEELLSNPTPEALESVAAMLTVLGPTADNKEWPHHTALKAVFDQISTIIKAKTCPARERFLLKDLLDLRAARWVDKRPKKIERAMTLAQVADSAAGRKVEERLIRKVASVPAPAPAFDQEKFREGTKKALVELRHSGCIDEAVDRMKALGVPPAGEQAAEVSEILCFAVQEGAANVRELDFKALRAVVEKGWKKDALAQGAGLFTKDVAPDLIFDVPGLGKILSEELCVVLPEAAEAVDIFQG</sequence>
<feature type="compositionally biased region" description="Acidic residues" evidence="4">
    <location>
        <begin position="788"/>
        <end position="798"/>
    </location>
</feature>
<dbReference type="SUPFAM" id="SSF53448">
    <property type="entry name" value="Nucleotide-diphospho-sugar transferases"/>
    <property type="match status" value="1"/>
</dbReference>
<dbReference type="SMART" id="SM00543">
    <property type="entry name" value="MIF4G"/>
    <property type="match status" value="1"/>
</dbReference>
<feature type="region of interest" description="Disordered" evidence="4">
    <location>
        <begin position="788"/>
        <end position="878"/>
    </location>
</feature>
<dbReference type="InterPro" id="IPR003890">
    <property type="entry name" value="MIF4G-like_typ-3"/>
</dbReference>
<keyword evidence="3" id="KW-0648">Protein biosynthesis</keyword>
<dbReference type="Gene3D" id="3.90.550.10">
    <property type="entry name" value="Spore Coat Polysaccharide Biosynthesis Protein SpsA, Chain A"/>
    <property type="match status" value="1"/>
</dbReference>
<dbReference type="PANTHER" id="PTHR23253">
    <property type="entry name" value="EUKARYOTIC TRANSLATION INITIATION FACTOR 4 GAMMA"/>
    <property type="match status" value="1"/>
</dbReference>
<dbReference type="InterPro" id="IPR018490">
    <property type="entry name" value="cNMP-bd_dom_sf"/>
</dbReference>
<accession>A0A812LP61</accession>
<dbReference type="Gene3D" id="1.25.40.180">
    <property type="match status" value="2"/>
</dbReference>
<name>A0A812LP61_9DINO</name>
<dbReference type="InterPro" id="IPR018488">
    <property type="entry name" value="cNMP-bd_CS"/>
</dbReference>
<feature type="region of interest" description="Disordered" evidence="4">
    <location>
        <begin position="918"/>
        <end position="946"/>
    </location>
</feature>
<evidence type="ECO:0000256" key="2">
    <source>
        <dbReference type="ARBA" id="ARBA00022540"/>
    </source>
</evidence>
<dbReference type="GO" id="GO:0003729">
    <property type="term" value="F:mRNA binding"/>
    <property type="evidence" value="ECO:0007669"/>
    <property type="project" value="TreeGrafter"/>
</dbReference>
<dbReference type="PANTHER" id="PTHR23253:SF9">
    <property type="entry name" value="EUKARYOTIC TRANSLATION INITIATION FACTOR 4 GAMMA 2"/>
    <property type="match status" value="1"/>
</dbReference>
<feature type="compositionally biased region" description="Low complexity" evidence="4">
    <location>
        <begin position="849"/>
        <end position="860"/>
    </location>
</feature>
<dbReference type="InterPro" id="IPR029044">
    <property type="entry name" value="Nucleotide-diphossugar_trans"/>
</dbReference>
<dbReference type="SMART" id="SM00100">
    <property type="entry name" value="cNMP"/>
    <property type="match status" value="1"/>
</dbReference>
<evidence type="ECO:0000256" key="1">
    <source>
        <dbReference type="ARBA" id="ARBA00005775"/>
    </source>
</evidence>